<evidence type="ECO:0000256" key="1">
    <source>
        <dbReference type="SAM" id="MobiDB-lite"/>
    </source>
</evidence>
<organism evidence="3 4">
    <name type="scientific">Golovinomyces cichoracearum</name>
    <dbReference type="NCBI Taxonomy" id="62708"/>
    <lineage>
        <taxon>Eukaryota</taxon>
        <taxon>Fungi</taxon>
        <taxon>Dikarya</taxon>
        <taxon>Ascomycota</taxon>
        <taxon>Pezizomycotina</taxon>
        <taxon>Leotiomycetes</taxon>
        <taxon>Erysiphales</taxon>
        <taxon>Erysiphaceae</taxon>
        <taxon>Golovinomyces</taxon>
    </lineage>
</organism>
<feature type="transmembrane region" description="Helical" evidence="2">
    <location>
        <begin position="71"/>
        <end position="90"/>
    </location>
</feature>
<dbReference type="Proteomes" id="UP000285326">
    <property type="component" value="Unassembled WGS sequence"/>
</dbReference>
<keyword evidence="2" id="KW-1133">Transmembrane helix</keyword>
<evidence type="ECO:0000313" key="3">
    <source>
        <dbReference type="EMBL" id="RKF73838.1"/>
    </source>
</evidence>
<keyword evidence="2" id="KW-0472">Membrane</keyword>
<protein>
    <submittedName>
        <fullName evidence="3">Uncharacterized protein</fullName>
    </submittedName>
</protein>
<dbReference type="AlphaFoldDB" id="A0A420IH04"/>
<comment type="caution">
    <text evidence="3">The sequence shown here is derived from an EMBL/GenBank/DDBJ whole genome shotgun (WGS) entry which is preliminary data.</text>
</comment>
<feature type="compositionally biased region" description="Basic residues" evidence="1">
    <location>
        <begin position="1"/>
        <end position="12"/>
    </location>
</feature>
<evidence type="ECO:0000256" key="2">
    <source>
        <dbReference type="SAM" id="Phobius"/>
    </source>
</evidence>
<gene>
    <name evidence="3" type="ORF">GcM1_242077</name>
</gene>
<keyword evidence="2" id="KW-0812">Transmembrane</keyword>
<proteinExistence type="predicted"/>
<name>A0A420IH04_9PEZI</name>
<evidence type="ECO:0000313" key="4">
    <source>
        <dbReference type="Proteomes" id="UP000285326"/>
    </source>
</evidence>
<feature type="region of interest" description="Disordered" evidence="1">
    <location>
        <begin position="1"/>
        <end position="35"/>
    </location>
</feature>
<dbReference type="EMBL" id="MCBS01024252">
    <property type="protein sequence ID" value="RKF73838.1"/>
    <property type="molecule type" value="Genomic_DNA"/>
</dbReference>
<feature type="compositionally biased region" description="Polar residues" evidence="1">
    <location>
        <begin position="15"/>
        <end position="28"/>
    </location>
</feature>
<sequence>MSNNNKKTRRAFRLTASSEQKSSQSTEAAAQPPTPYKKASACLSSFLTGLNTSHIYITHIDNQPREFKRKIFSVPLILNISIFLLLIWRIRTIGPWYLKISQFIWARSLDSLANRAQRSFQDLFFEVLLRARVFLTDFILVVFVWSWPREFFAGTSHGNPVSWRLGVGFRDREIVVRKSRARYIGLGFLNDVDSDNVKLMNDNMKKAIDPIYLNEKTGYLMLNKHWDLDWKAMCTATELVDKKIIPIEEFTMTVLLHDEKFGWVVLDTQTSRNSIVQDENKERRKIVVLKEQLCALGKEDLFYQWVELVHFESSKPGGFGPEQQEKVMTKVKALFKSQDVEFEKLWASISGDDINEVPKTLMR</sequence>
<reference evidence="3 4" key="1">
    <citation type="journal article" date="2018" name="BMC Genomics">
        <title>Comparative genome analyses reveal sequence features reflecting distinct modes of host-adaptation between dicot and monocot powdery mildew.</title>
        <authorList>
            <person name="Wu Y."/>
            <person name="Ma X."/>
            <person name="Pan Z."/>
            <person name="Kale S.D."/>
            <person name="Song Y."/>
            <person name="King H."/>
            <person name="Zhang Q."/>
            <person name="Presley C."/>
            <person name="Deng X."/>
            <person name="Wei C.I."/>
            <person name="Xiao S."/>
        </authorList>
    </citation>
    <scope>NUCLEOTIDE SEQUENCE [LARGE SCALE GENOMIC DNA]</scope>
    <source>
        <strain evidence="3">UMSG1</strain>
    </source>
</reference>
<accession>A0A420IH04</accession>